<dbReference type="PANTHER" id="PTHR31873">
    <property type="entry name" value="L-ASPARTATE DEHYDROGENASE-RELATED"/>
    <property type="match status" value="1"/>
</dbReference>
<keyword evidence="13" id="KW-0547">Nucleotide-binding</keyword>
<evidence type="ECO:0000256" key="12">
    <source>
        <dbReference type="PIRNR" id="PIRNR025648"/>
    </source>
</evidence>
<dbReference type="EMBL" id="CP033169">
    <property type="protein sequence ID" value="AYO31864.1"/>
    <property type="molecule type" value="Genomic_DNA"/>
</dbReference>
<dbReference type="GO" id="GO:0000166">
    <property type="term" value="F:nucleotide binding"/>
    <property type="evidence" value="ECO:0007669"/>
    <property type="project" value="UniProtKB-KW"/>
</dbReference>
<dbReference type="KEGG" id="bacg:D2962_15745"/>
<dbReference type="NCBIfam" id="TIGR01921">
    <property type="entry name" value="DAP-DH"/>
    <property type="match status" value="1"/>
</dbReference>
<dbReference type="Pfam" id="PF01408">
    <property type="entry name" value="GFO_IDH_MocA"/>
    <property type="match status" value="1"/>
</dbReference>
<feature type="binding site" evidence="13">
    <location>
        <position position="174"/>
    </location>
    <ligand>
        <name>substrate</name>
    </ligand>
</feature>
<evidence type="ECO:0000313" key="16">
    <source>
        <dbReference type="EMBL" id="AYO31864.1"/>
    </source>
</evidence>
<dbReference type="RefSeq" id="WP_122015537.1">
    <property type="nucleotide sequence ID" value="NZ_CP033169.1"/>
</dbReference>
<reference evidence="16 17" key="1">
    <citation type="submission" date="2018-10" db="EMBL/GenBank/DDBJ databases">
        <authorList>
            <person name="Zhang X."/>
        </authorList>
    </citation>
    <scope>NUCLEOTIDE SEQUENCE [LARGE SCALE GENOMIC DNA]</scope>
    <source>
        <strain evidence="16 17">SK-G1</strain>
    </source>
</reference>
<comment type="function">
    <text evidence="12">Catalyzes the reversible NADPH-dependent reductive amination of L-2-amino-6-oxopimelate, the acyclic form of L-tetrahydrodipicolinate, to generate the meso compound, D,L-2,6-diaminopimelate.</text>
</comment>
<gene>
    <name evidence="16" type="ORF">D2962_15745</name>
</gene>
<dbReference type="InterPro" id="IPR000683">
    <property type="entry name" value="Gfo/Idh/MocA-like_OxRdtase_N"/>
</dbReference>
<evidence type="ECO:0000313" key="17">
    <source>
        <dbReference type="Proteomes" id="UP000280960"/>
    </source>
</evidence>
<comment type="subunit">
    <text evidence="3 12">Homodimer.</text>
</comment>
<feature type="binding site" evidence="13">
    <location>
        <begin position="92"/>
        <end position="94"/>
    </location>
    <ligand>
        <name>NADP(+)</name>
        <dbReference type="ChEBI" id="CHEBI:58349"/>
    </ligand>
</feature>
<dbReference type="InterPro" id="IPR010190">
    <property type="entry name" value="Diaminopimelate_DH_Ddh"/>
</dbReference>
<dbReference type="SUPFAM" id="SSF51735">
    <property type="entry name" value="NAD(P)-binding Rossmann-fold domains"/>
    <property type="match status" value="1"/>
</dbReference>
<feature type="binding site" evidence="13">
    <location>
        <begin position="122"/>
        <end position="126"/>
    </location>
    <ligand>
        <name>NADP(+)</name>
        <dbReference type="ChEBI" id="CHEBI:58349"/>
    </ligand>
</feature>
<feature type="domain" description="Gfo/Idh/MocA-like oxidoreductase N-terminal" evidence="14">
    <location>
        <begin position="5"/>
        <end position="88"/>
    </location>
</feature>
<dbReference type="AlphaFoldDB" id="A0A3G2R8J6"/>
<evidence type="ECO:0000256" key="4">
    <source>
        <dbReference type="ARBA" id="ARBA00012080"/>
    </source>
</evidence>
<evidence type="ECO:0000256" key="5">
    <source>
        <dbReference type="ARBA" id="ARBA00021654"/>
    </source>
</evidence>
<feature type="binding site" evidence="13">
    <location>
        <position position="230"/>
    </location>
    <ligand>
        <name>substrate</name>
    </ligand>
</feature>
<keyword evidence="7 12" id="KW-0521">NADP</keyword>
<evidence type="ECO:0000256" key="8">
    <source>
        <dbReference type="ARBA" id="ARBA00022915"/>
    </source>
</evidence>
<feature type="domain" description="Meso-diaminopimelate D-dehydrogenase C-terminal" evidence="15">
    <location>
        <begin position="123"/>
        <end position="178"/>
    </location>
</feature>
<dbReference type="InterPro" id="IPR032094">
    <property type="entry name" value="Meso-DAP_DH_C"/>
</dbReference>
<comment type="pathway">
    <text evidence="1 12">Amino-acid biosynthesis; L-lysine biosynthesis via DAP pathway; DL-2,6-diaminopimelate from (S)-tetrahydrodipicolinate: step 1/1.</text>
</comment>
<evidence type="ECO:0000256" key="11">
    <source>
        <dbReference type="ARBA" id="ARBA00052023"/>
    </source>
</evidence>
<dbReference type="Proteomes" id="UP000280960">
    <property type="component" value="Chromosome"/>
</dbReference>
<keyword evidence="9 12" id="KW-0560">Oxidoreductase</keyword>
<dbReference type="EC" id="1.4.1.16" evidence="4 12"/>
<dbReference type="PIRSF" id="PIRSF025648">
    <property type="entry name" value="DDH"/>
    <property type="match status" value="1"/>
</dbReference>
<evidence type="ECO:0000256" key="2">
    <source>
        <dbReference type="ARBA" id="ARBA00007442"/>
    </source>
</evidence>
<keyword evidence="6 12" id="KW-0028">Amino-acid biosynthesis</keyword>
<dbReference type="PANTHER" id="PTHR31873:SF6">
    <property type="entry name" value="ASPARTATE DEHYDROGENASE DOMAIN-CONTAINING PROTEIN"/>
    <property type="match status" value="1"/>
</dbReference>
<evidence type="ECO:0000256" key="3">
    <source>
        <dbReference type="ARBA" id="ARBA00011738"/>
    </source>
</evidence>
<protein>
    <recommendedName>
        <fullName evidence="5 12">Meso-diaminopimelate D-dehydrogenase</fullName>
        <shortName evidence="12">DAPDH</shortName>
        <shortName evidence="12">Meso-DAP dehydrogenase</shortName>
        <ecNumber evidence="4 12">1.4.1.16</ecNumber>
    </recommendedName>
</protein>
<keyword evidence="8 12" id="KW-0220">Diaminopimelate biosynthesis</keyword>
<keyword evidence="17" id="KW-1185">Reference proteome</keyword>
<dbReference type="InterPro" id="IPR036291">
    <property type="entry name" value="NAD(P)-bd_dom_sf"/>
</dbReference>
<feature type="binding site" evidence="13">
    <location>
        <position position="256"/>
    </location>
    <ligand>
        <name>substrate</name>
    </ligand>
</feature>
<evidence type="ECO:0000256" key="6">
    <source>
        <dbReference type="ARBA" id="ARBA00022605"/>
    </source>
</evidence>
<dbReference type="Gene3D" id="3.40.50.720">
    <property type="entry name" value="NAD(P)-binding Rossmann-like Domain"/>
    <property type="match status" value="1"/>
</dbReference>
<dbReference type="Gene3D" id="3.30.360.10">
    <property type="entry name" value="Dihydrodipicolinate Reductase, domain 2"/>
    <property type="match status" value="1"/>
</dbReference>
<dbReference type="GO" id="GO:0009089">
    <property type="term" value="P:lysine biosynthetic process via diaminopimelate"/>
    <property type="evidence" value="ECO:0007669"/>
    <property type="project" value="UniProtKB-UniRule"/>
</dbReference>
<feature type="binding site" evidence="13">
    <location>
        <position position="184"/>
    </location>
    <ligand>
        <name>substrate</name>
    </ligand>
</feature>
<sequence>MQKARIAVVGFGNVGSAAVAAIKESPDMEVAGIILRNPAKVPGVQKEVGDIPVVTDVKELGKVDVAVLGVASRAVPELAPKYLAMGINTVDSFDIHGEAVIKLRADLDKIARVHDAVAVISAGWDPGTDSMIRTVMEAIAPKGITYTNFGPGMSMGHTVAVKAIEGVEDAVSMTIPEGTGLHKRMVYVKIKEDYEFEKVAEAIKKDPYFLHDETYVYRVDDVESLIDVGHGVHMERKGVSGNTHNQRMEFIMSVTNPAATAQVMVSAARASLKQKPGCYTLPEIPPIDFIYGDKNILLFRLV</sequence>
<evidence type="ECO:0000256" key="10">
    <source>
        <dbReference type="ARBA" id="ARBA00023154"/>
    </source>
</evidence>
<comment type="catalytic activity">
    <reaction evidence="11 12">
        <text>meso-2,6-diaminopimelate + NADP(+) + H2O = (S)-2-amino-6-oxoheptanedioate + NH4(+) + NADPH + H(+)</text>
        <dbReference type="Rhea" id="RHEA:13561"/>
        <dbReference type="ChEBI" id="CHEBI:15377"/>
        <dbReference type="ChEBI" id="CHEBI:15378"/>
        <dbReference type="ChEBI" id="CHEBI:28938"/>
        <dbReference type="ChEBI" id="CHEBI:57783"/>
        <dbReference type="ChEBI" id="CHEBI:57791"/>
        <dbReference type="ChEBI" id="CHEBI:58349"/>
        <dbReference type="ChEBI" id="CHEBI:58556"/>
        <dbReference type="EC" id="1.4.1.16"/>
    </reaction>
</comment>
<dbReference type="SUPFAM" id="SSF55347">
    <property type="entry name" value="Glyceraldehyde-3-phosphate dehydrogenase-like, C-terminal domain"/>
    <property type="match status" value="1"/>
</dbReference>
<dbReference type="GO" id="GO:0047850">
    <property type="term" value="F:diaminopimelate dehydrogenase activity"/>
    <property type="evidence" value="ECO:0007669"/>
    <property type="project" value="UniProtKB-UniRule"/>
</dbReference>
<name>A0A3G2R8J6_9FIRM</name>
<dbReference type="UniPathway" id="UPA00034">
    <property type="reaction ID" value="UER00026"/>
</dbReference>
<evidence type="ECO:0000259" key="14">
    <source>
        <dbReference type="Pfam" id="PF01408"/>
    </source>
</evidence>
<comment type="similarity">
    <text evidence="2 12">Belongs to the diaminopimelate dehydrogenase family.</text>
</comment>
<evidence type="ECO:0000256" key="13">
    <source>
        <dbReference type="PIRSR" id="PIRSR025648-1"/>
    </source>
</evidence>
<proteinExistence type="inferred from homology"/>
<evidence type="ECO:0000259" key="15">
    <source>
        <dbReference type="Pfam" id="PF16654"/>
    </source>
</evidence>
<dbReference type="CDD" id="cd02270">
    <property type="entry name" value="meso-DAPDH_N"/>
    <property type="match status" value="1"/>
</dbReference>
<dbReference type="GO" id="GO:0019877">
    <property type="term" value="P:diaminopimelate biosynthetic process"/>
    <property type="evidence" value="ECO:0007669"/>
    <property type="project" value="UniProtKB-UniRule"/>
</dbReference>
<evidence type="ECO:0000256" key="1">
    <source>
        <dbReference type="ARBA" id="ARBA00004896"/>
    </source>
</evidence>
<evidence type="ECO:0000256" key="7">
    <source>
        <dbReference type="ARBA" id="ARBA00022857"/>
    </source>
</evidence>
<evidence type="ECO:0000256" key="9">
    <source>
        <dbReference type="ARBA" id="ARBA00023002"/>
    </source>
</evidence>
<dbReference type="Pfam" id="PF16654">
    <property type="entry name" value="DAPDH_C"/>
    <property type="match status" value="1"/>
</dbReference>
<organism evidence="16 17">
    <name type="scientific">Biomaibacter acetigenes</name>
    <dbReference type="NCBI Taxonomy" id="2316383"/>
    <lineage>
        <taxon>Bacteria</taxon>
        <taxon>Bacillati</taxon>
        <taxon>Bacillota</taxon>
        <taxon>Clostridia</taxon>
        <taxon>Thermosediminibacterales</taxon>
        <taxon>Tepidanaerobacteraceae</taxon>
        <taxon>Biomaibacter</taxon>
    </lineage>
</organism>
<accession>A0A3G2R8J6</accession>
<keyword evidence="10 12" id="KW-0457">Lysine biosynthesis</keyword>